<dbReference type="RefSeq" id="WP_146457387.1">
    <property type="nucleotide sequence ID" value="NZ_SJPW01000003.1"/>
</dbReference>
<dbReference type="Proteomes" id="UP000318288">
    <property type="component" value="Unassembled WGS sequence"/>
</dbReference>
<gene>
    <name evidence="1" type="ORF">Poly51_22840</name>
</gene>
<sequence>MKRLVDFDQCFEHLTGHPAFPWQRSFYEHLVTGDFDAIACCRIPTGLGKTSTIPAWLIALANAPSIVPRRLVYVVNRRTVVDQSTDEAISIRKRLASHPQLLAALQRLLAVKSELPLSISTLRGQFADNRQWLQDPARPVIVAGTVDLVGSRLLFDGYRCGFKSKPPHAGMIGRDVLLIHDEAHLEPAFQTLLDSVQDAQREGKRKLRVVELSATSRGIGKLNEPLSLSASDLSNAEIKKRLHAKKAIKLHPIESSKENADKITSLALDHAESGQNILVFVRSVAEVSKIANALTKELKKRKLPESVATLTGTMRGLERDYLTGAIDCPSGHPLELKRNVFLRFLPNDGKILNHGTAYLISTSAGEVGVNLSADHMVGDGCRLARARVYAAN</sequence>
<dbReference type="SUPFAM" id="SSF52540">
    <property type="entry name" value="P-loop containing nucleoside triphosphate hydrolases"/>
    <property type="match status" value="1"/>
</dbReference>
<dbReference type="AlphaFoldDB" id="A0A5C6F7C2"/>
<accession>A0A5C6F7C2</accession>
<dbReference type="EMBL" id="SJPW01000003">
    <property type="protein sequence ID" value="TWU56374.1"/>
    <property type="molecule type" value="Genomic_DNA"/>
</dbReference>
<reference evidence="1 2" key="1">
    <citation type="submission" date="2019-02" db="EMBL/GenBank/DDBJ databases">
        <title>Deep-cultivation of Planctomycetes and their phenomic and genomic characterization uncovers novel biology.</title>
        <authorList>
            <person name="Wiegand S."/>
            <person name="Jogler M."/>
            <person name="Boedeker C."/>
            <person name="Pinto D."/>
            <person name="Vollmers J."/>
            <person name="Rivas-Marin E."/>
            <person name="Kohn T."/>
            <person name="Peeters S.H."/>
            <person name="Heuer A."/>
            <person name="Rast P."/>
            <person name="Oberbeckmann S."/>
            <person name="Bunk B."/>
            <person name="Jeske O."/>
            <person name="Meyerdierks A."/>
            <person name="Storesund J.E."/>
            <person name="Kallscheuer N."/>
            <person name="Luecker S."/>
            <person name="Lage O.M."/>
            <person name="Pohl T."/>
            <person name="Merkel B.J."/>
            <person name="Hornburger P."/>
            <person name="Mueller R.-W."/>
            <person name="Bruemmer F."/>
            <person name="Labrenz M."/>
            <person name="Spormann A.M."/>
            <person name="Op Den Camp H."/>
            <person name="Overmann J."/>
            <person name="Amann R."/>
            <person name="Jetten M.S.M."/>
            <person name="Mascher T."/>
            <person name="Medema M.H."/>
            <person name="Devos D.P."/>
            <person name="Kaster A.-K."/>
            <person name="Ovreas L."/>
            <person name="Rohde M."/>
            <person name="Galperin M.Y."/>
            <person name="Jogler C."/>
        </authorList>
    </citation>
    <scope>NUCLEOTIDE SEQUENCE [LARGE SCALE GENOMIC DNA]</scope>
    <source>
        <strain evidence="1 2">Poly51</strain>
    </source>
</reference>
<protein>
    <recommendedName>
        <fullName evidence="3">Type III restriction enzyme, res subunit</fullName>
    </recommendedName>
</protein>
<comment type="caution">
    <text evidence="1">The sequence shown here is derived from an EMBL/GenBank/DDBJ whole genome shotgun (WGS) entry which is preliminary data.</text>
</comment>
<dbReference type="OrthoDB" id="9810236at2"/>
<dbReference type="InterPro" id="IPR013444">
    <property type="entry name" value="Helicase_Cas3_CRISPR-ass_Anaes"/>
</dbReference>
<proteinExistence type="predicted"/>
<dbReference type="InterPro" id="IPR027417">
    <property type="entry name" value="P-loop_NTPase"/>
</dbReference>
<evidence type="ECO:0008006" key="3">
    <source>
        <dbReference type="Google" id="ProtNLM"/>
    </source>
</evidence>
<name>A0A5C6F7C2_9BACT</name>
<keyword evidence="2" id="KW-1185">Reference proteome</keyword>
<evidence type="ECO:0000313" key="1">
    <source>
        <dbReference type="EMBL" id="TWU56374.1"/>
    </source>
</evidence>
<organism evidence="1 2">
    <name type="scientific">Rubripirellula tenax</name>
    <dbReference type="NCBI Taxonomy" id="2528015"/>
    <lineage>
        <taxon>Bacteria</taxon>
        <taxon>Pseudomonadati</taxon>
        <taxon>Planctomycetota</taxon>
        <taxon>Planctomycetia</taxon>
        <taxon>Pirellulales</taxon>
        <taxon>Pirellulaceae</taxon>
        <taxon>Rubripirellula</taxon>
    </lineage>
</organism>
<dbReference type="NCBIfam" id="TIGR02621">
    <property type="entry name" value="cas3_GSU0051"/>
    <property type="match status" value="1"/>
</dbReference>
<evidence type="ECO:0000313" key="2">
    <source>
        <dbReference type="Proteomes" id="UP000318288"/>
    </source>
</evidence>
<dbReference type="Gene3D" id="3.40.50.300">
    <property type="entry name" value="P-loop containing nucleotide triphosphate hydrolases"/>
    <property type="match status" value="2"/>
</dbReference>